<feature type="transmembrane region" description="Helical" evidence="1">
    <location>
        <begin position="9"/>
        <end position="28"/>
    </location>
</feature>
<dbReference type="InterPro" id="IPR009996">
    <property type="entry name" value="YycH"/>
</dbReference>
<gene>
    <name evidence="3" type="ORF">H9895_10605</name>
</gene>
<keyword evidence="1" id="KW-1133">Transmembrane helix</keyword>
<accession>A0A9D1PQ70</accession>
<dbReference type="Pfam" id="PF07435">
    <property type="entry name" value="YycH"/>
    <property type="match status" value="1"/>
</dbReference>
<sequence length="429" mass="50197">MSYETVKSFILVVLIAISFLLSFILWSYQPNYDYLYSADYVNEVDIGGDERGKNELLKPNKIILREGEEATGFYDMVEQQQLFQSIKSWELSDYKIKEVEGRPNNKNYVELIFPPKTPVELVSTIFTFRETPELPNWTFSRMFLRMNEESNTLKLGILSDDQTKMMEATIDKTDAYDIIQSSFSNEEALASFVTLEEGDHVIYVKSGPVQLKEKTFVASKIKPDLFINALFTNPNLVTQNMKEAYFTDGQRGMRIVQDGRLLQFINPLQEKFEHSSALELLEKSVNNINEHKGWTNNYYIESIRPDVSNIRYRLHYAGYPVYNYGNLTIIEQSWREQDLHEYNRPLVRIGNLLNARDIELISGEELIAYLQTDNEMELDKIEDIELGYMLNFLEDDHSLTLEPQWSIYYEGQWTRFNVAEYERQRGGDL</sequence>
<dbReference type="InterPro" id="IPR042274">
    <property type="entry name" value="YycH/YycI_2"/>
</dbReference>
<evidence type="ECO:0000259" key="2">
    <source>
        <dbReference type="Pfam" id="PF07435"/>
    </source>
</evidence>
<name>A0A9D1PQ70_9BACI</name>
<proteinExistence type="predicted"/>
<dbReference type="Proteomes" id="UP000823937">
    <property type="component" value="Unassembled WGS sequence"/>
</dbReference>
<dbReference type="EMBL" id="DXHX01000150">
    <property type="protein sequence ID" value="HIV75518.1"/>
    <property type="molecule type" value="Genomic_DNA"/>
</dbReference>
<organism evidence="3 4">
    <name type="scientific">Candidatus Pseudogracilibacillus intestinigallinarum</name>
    <dbReference type="NCBI Taxonomy" id="2838742"/>
    <lineage>
        <taxon>Bacteria</taxon>
        <taxon>Bacillati</taxon>
        <taxon>Bacillota</taxon>
        <taxon>Bacilli</taxon>
        <taxon>Bacillales</taxon>
        <taxon>Bacillaceae</taxon>
        <taxon>Pseudogracilibacillus</taxon>
    </lineage>
</organism>
<protein>
    <recommendedName>
        <fullName evidence="2">Regulatory protein YycH domain-containing protein</fullName>
    </recommendedName>
</protein>
<dbReference type="Gene3D" id="3.10.450.310">
    <property type="match status" value="1"/>
</dbReference>
<feature type="domain" description="Regulatory protein YycH" evidence="2">
    <location>
        <begin position="4"/>
        <end position="419"/>
    </location>
</feature>
<evidence type="ECO:0000313" key="3">
    <source>
        <dbReference type="EMBL" id="HIV75518.1"/>
    </source>
</evidence>
<evidence type="ECO:0000256" key="1">
    <source>
        <dbReference type="SAM" id="Phobius"/>
    </source>
</evidence>
<dbReference type="AlphaFoldDB" id="A0A9D1PQ70"/>
<comment type="caution">
    <text evidence="3">The sequence shown here is derived from an EMBL/GenBank/DDBJ whole genome shotgun (WGS) entry which is preliminary data.</text>
</comment>
<keyword evidence="1" id="KW-0472">Membrane</keyword>
<reference evidence="3" key="2">
    <citation type="submission" date="2021-04" db="EMBL/GenBank/DDBJ databases">
        <authorList>
            <person name="Gilroy R."/>
        </authorList>
    </citation>
    <scope>NUCLEOTIDE SEQUENCE</scope>
    <source>
        <strain evidence="3">CHK169-2315</strain>
    </source>
</reference>
<dbReference type="Gene3D" id="3.30.310.160">
    <property type="entry name" value="YycH protein, domain 2"/>
    <property type="match status" value="1"/>
</dbReference>
<evidence type="ECO:0000313" key="4">
    <source>
        <dbReference type="Proteomes" id="UP000823937"/>
    </source>
</evidence>
<dbReference type="CDD" id="cd15787">
    <property type="entry name" value="YycH_N"/>
    <property type="match status" value="1"/>
</dbReference>
<reference evidence="3" key="1">
    <citation type="journal article" date="2021" name="PeerJ">
        <title>Extensive microbial diversity within the chicken gut microbiome revealed by metagenomics and culture.</title>
        <authorList>
            <person name="Gilroy R."/>
            <person name="Ravi A."/>
            <person name="Getino M."/>
            <person name="Pursley I."/>
            <person name="Horton D.L."/>
            <person name="Alikhan N.F."/>
            <person name="Baker D."/>
            <person name="Gharbi K."/>
            <person name="Hall N."/>
            <person name="Watson M."/>
            <person name="Adriaenssens E.M."/>
            <person name="Foster-Nyarko E."/>
            <person name="Jarju S."/>
            <person name="Secka A."/>
            <person name="Antonio M."/>
            <person name="Oren A."/>
            <person name="Chaudhuri R.R."/>
            <person name="La Ragione R."/>
            <person name="Hildebrand F."/>
            <person name="Pallen M.J."/>
        </authorList>
    </citation>
    <scope>NUCLEOTIDE SEQUENCE</scope>
    <source>
        <strain evidence="3">CHK169-2315</strain>
    </source>
</reference>
<keyword evidence="1" id="KW-0812">Transmembrane</keyword>